<evidence type="ECO:0000313" key="3">
    <source>
        <dbReference type="EMBL" id="TXG92191.1"/>
    </source>
</evidence>
<evidence type="ECO:0000313" key="4">
    <source>
        <dbReference type="Proteomes" id="UP000471120"/>
    </source>
</evidence>
<dbReference type="EMBL" id="QRCM01000001">
    <property type="protein sequence ID" value="TXG92191.1"/>
    <property type="molecule type" value="Genomic_DNA"/>
</dbReference>
<dbReference type="Proteomes" id="UP000471120">
    <property type="component" value="Unassembled WGS sequence"/>
</dbReference>
<feature type="region of interest" description="Disordered" evidence="2">
    <location>
        <begin position="294"/>
        <end position="313"/>
    </location>
</feature>
<protein>
    <recommendedName>
        <fullName evidence="5">Tyr recombinase domain-containing protein</fullName>
    </recommendedName>
</protein>
<evidence type="ECO:0000256" key="2">
    <source>
        <dbReference type="SAM" id="MobiDB-lite"/>
    </source>
</evidence>
<organism evidence="3 4">
    <name type="scientific">Rhodococcus rhodnii</name>
    <dbReference type="NCBI Taxonomy" id="38312"/>
    <lineage>
        <taxon>Bacteria</taxon>
        <taxon>Bacillati</taxon>
        <taxon>Actinomycetota</taxon>
        <taxon>Actinomycetes</taxon>
        <taxon>Mycobacteriales</taxon>
        <taxon>Nocardiaceae</taxon>
        <taxon>Rhodococcus</taxon>
    </lineage>
</organism>
<proteinExistence type="predicted"/>
<dbReference type="AlphaFoldDB" id="A0A6P2CK76"/>
<dbReference type="SUPFAM" id="SSF56349">
    <property type="entry name" value="DNA breaking-rejoining enzymes"/>
    <property type="match status" value="1"/>
</dbReference>
<dbReference type="InterPro" id="IPR011010">
    <property type="entry name" value="DNA_brk_join_enz"/>
</dbReference>
<dbReference type="Gene3D" id="1.10.443.10">
    <property type="entry name" value="Intergrase catalytic core"/>
    <property type="match status" value="1"/>
</dbReference>
<dbReference type="GO" id="GO:0006310">
    <property type="term" value="P:DNA recombination"/>
    <property type="evidence" value="ECO:0007669"/>
    <property type="project" value="UniProtKB-KW"/>
</dbReference>
<dbReference type="GO" id="GO:0003677">
    <property type="term" value="F:DNA binding"/>
    <property type="evidence" value="ECO:0007669"/>
    <property type="project" value="InterPro"/>
</dbReference>
<gene>
    <name evidence="3" type="ORF">DW322_20970</name>
</gene>
<dbReference type="InterPro" id="IPR013762">
    <property type="entry name" value="Integrase-like_cat_sf"/>
</dbReference>
<accession>A0A6P2CK76</accession>
<reference evidence="3 4" key="1">
    <citation type="submission" date="2018-07" db="EMBL/GenBank/DDBJ databases">
        <title>Genome sequence of Rhodococcus rhodnii ATCC 35071 from Rhodnius prolixus.</title>
        <authorList>
            <person name="Patel V."/>
            <person name="Vogel K.J."/>
        </authorList>
    </citation>
    <scope>NUCLEOTIDE SEQUENCE [LARGE SCALE GENOMIC DNA]</scope>
    <source>
        <strain evidence="3 4">ATCC 35071</strain>
    </source>
</reference>
<name>A0A6P2CK76_9NOCA</name>
<keyword evidence="1" id="KW-0233">DNA recombination</keyword>
<comment type="caution">
    <text evidence="3">The sequence shown here is derived from an EMBL/GenBank/DDBJ whole genome shotgun (WGS) entry which is preliminary data.</text>
</comment>
<sequence length="331" mass="37475">MEEVVLTDLRQGVKIVCSNVLTEVRRVRLTPESERAKDEWDVSVFGYNGTLRFQTISQPWLREATKTWAYNELPRRHAKTTKQLVQGEVNVVGMLSESLRLQRPGDRGDDPRLLSRSDIAGFLNRLMFLHAGGTMSDYARMTTVQTLRRVLARMRSLGLTAPGQPLHGLPDDFTLAPEDVPPPGERDTQHRDVPVEVMRHICARLDDLEKANTREIRVAVELLIDTGRRPDEICQLGLDCLDRDEQGKPVLVYTNFKANRLGRRLPITEATAAVITAQQDRVRDRFPNEPAGKVILLPAPTRNPHGHRPISDDSVSWQHRKWILSPTSPSP</sequence>
<evidence type="ECO:0000256" key="1">
    <source>
        <dbReference type="ARBA" id="ARBA00023172"/>
    </source>
</evidence>
<dbReference type="GO" id="GO:0015074">
    <property type="term" value="P:DNA integration"/>
    <property type="evidence" value="ECO:0007669"/>
    <property type="project" value="InterPro"/>
</dbReference>
<evidence type="ECO:0008006" key="5">
    <source>
        <dbReference type="Google" id="ProtNLM"/>
    </source>
</evidence>